<dbReference type="PaxDb" id="39947-A0A0P0V1H3"/>
<reference evidence="2" key="1">
    <citation type="journal article" date="2005" name="Nature">
        <title>The map-based sequence of the rice genome.</title>
        <authorList>
            <consortium name="International rice genome sequencing project (IRGSP)"/>
            <person name="Matsumoto T."/>
            <person name="Wu J."/>
            <person name="Kanamori H."/>
            <person name="Katayose Y."/>
            <person name="Fujisawa M."/>
            <person name="Namiki N."/>
            <person name="Mizuno H."/>
            <person name="Yamamoto K."/>
            <person name="Antonio B.A."/>
            <person name="Baba T."/>
            <person name="Sakata K."/>
            <person name="Nagamura Y."/>
            <person name="Aoki H."/>
            <person name="Arikawa K."/>
            <person name="Arita K."/>
            <person name="Bito T."/>
            <person name="Chiden Y."/>
            <person name="Fujitsuka N."/>
            <person name="Fukunaka R."/>
            <person name="Hamada M."/>
            <person name="Harada C."/>
            <person name="Hayashi A."/>
            <person name="Hijishita S."/>
            <person name="Honda M."/>
            <person name="Hosokawa S."/>
            <person name="Ichikawa Y."/>
            <person name="Idonuma A."/>
            <person name="Iijima M."/>
            <person name="Ikeda M."/>
            <person name="Ikeno M."/>
            <person name="Ito K."/>
            <person name="Ito S."/>
            <person name="Ito T."/>
            <person name="Ito Y."/>
            <person name="Ito Y."/>
            <person name="Iwabuchi A."/>
            <person name="Kamiya K."/>
            <person name="Karasawa W."/>
            <person name="Kurita K."/>
            <person name="Katagiri S."/>
            <person name="Kikuta A."/>
            <person name="Kobayashi H."/>
            <person name="Kobayashi N."/>
            <person name="Machita K."/>
            <person name="Maehara T."/>
            <person name="Masukawa M."/>
            <person name="Mizubayashi T."/>
            <person name="Mukai Y."/>
            <person name="Nagasaki H."/>
            <person name="Nagata Y."/>
            <person name="Naito S."/>
            <person name="Nakashima M."/>
            <person name="Nakama Y."/>
            <person name="Nakamichi Y."/>
            <person name="Nakamura M."/>
            <person name="Meguro A."/>
            <person name="Negishi M."/>
            <person name="Ohta I."/>
            <person name="Ohta T."/>
            <person name="Okamoto M."/>
            <person name="Ono N."/>
            <person name="Saji S."/>
            <person name="Sakaguchi M."/>
            <person name="Sakai K."/>
            <person name="Shibata M."/>
            <person name="Shimokawa T."/>
            <person name="Song J."/>
            <person name="Takazaki Y."/>
            <person name="Terasawa K."/>
            <person name="Tsugane M."/>
            <person name="Tsuji K."/>
            <person name="Ueda S."/>
            <person name="Waki K."/>
            <person name="Yamagata H."/>
            <person name="Yamamoto M."/>
            <person name="Yamamoto S."/>
            <person name="Yamane H."/>
            <person name="Yoshiki S."/>
            <person name="Yoshihara R."/>
            <person name="Yukawa K."/>
            <person name="Zhong H."/>
            <person name="Yano M."/>
            <person name="Yuan Q."/>
            <person name="Ouyang S."/>
            <person name="Liu J."/>
            <person name="Jones K.M."/>
            <person name="Gansberger K."/>
            <person name="Moffat K."/>
            <person name="Hill J."/>
            <person name="Bera J."/>
            <person name="Fadrosh D."/>
            <person name="Jin S."/>
            <person name="Johri S."/>
            <person name="Kim M."/>
            <person name="Overton L."/>
            <person name="Reardon M."/>
            <person name="Tsitrin T."/>
            <person name="Vuong H."/>
            <person name="Weaver B."/>
            <person name="Ciecko A."/>
            <person name="Tallon L."/>
            <person name="Jackson J."/>
            <person name="Pai G."/>
            <person name="Aken S.V."/>
            <person name="Utterback T."/>
            <person name="Reidmuller S."/>
            <person name="Feldblyum T."/>
            <person name="Hsiao J."/>
            <person name="Zismann V."/>
            <person name="Iobst S."/>
            <person name="de Vazeille A.R."/>
            <person name="Buell C.R."/>
            <person name="Ying K."/>
            <person name="Li Y."/>
            <person name="Lu T."/>
            <person name="Huang Y."/>
            <person name="Zhao Q."/>
            <person name="Feng Q."/>
            <person name="Zhang L."/>
            <person name="Zhu J."/>
            <person name="Weng Q."/>
            <person name="Mu J."/>
            <person name="Lu Y."/>
            <person name="Fan D."/>
            <person name="Liu Y."/>
            <person name="Guan J."/>
            <person name="Zhang Y."/>
            <person name="Yu S."/>
            <person name="Liu X."/>
            <person name="Zhang Y."/>
            <person name="Hong G."/>
            <person name="Han B."/>
            <person name="Choisne N."/>
            <person name="Demange N."/>
            <person name="Orjeda G."/>
            <person name="Samain S."/>
            <person name="Cattolico L."/>
            <person name="Pelletier E."/>
            <person name="Couloux A."/>
            <person name="Segurens B."/>
            <person name="Wincker P."/>
            <person name="D'Hont A."/>
            <person name="Scarpelli C."/>
            <person name="Weissenbach J."/>
            <person name="Salanoubat M."/>
            <person name="Quetier F."/>
            <person name="Yu Y."/>
            <person name="Kim H.R."/>
            <person name="Rambo T."/>
            <person name="Currie J."/>
            <person name="Collura K."/>
            <person name="Luo M."/>
            <person name="Yang T."/>
            <person name="Ammiraju J.S.S."/>
            <person name="Engler F."/>
            <person name="Soderlund C."/>
            <person name="Wing R.A."/>
            <person name="Palmer L.E."/>
            <person name="de la Bastide M."/>
            <person name="Spiegel L."/>
            <person name="Nascimento L."/>
            <person name="Zutavern T."/>
            <person name="O'Shaughnessy A."/>
            <person name="Dike S."/>
            <person name="Dedhia N."/>
            <person name="Preston R."/>
            <person name="Balija V."/>
            <person name="McCombie W.R."/>
            <person name="Chow T."/>
            <person name="Chen H."/>
            <person name="Chung M."/>
            <person name="Chen C."/>
            <person name="Shaw J."/>
            <person name="Wu H."/>
            <person name="Hsiao K."/>
            <person name="Chao Y."/>
            <person name="Chu M."/>
            <person name="Cheng C."/>
            <person name="Hour A."/>
            <person name="Lee P."/>
            <person name="Lin S."/>
            <person name="Lin Y."/>
            <person name="Liou J."/>
            <person name="Liu S."/>
            <person name="Hsing Y."/>
            <person name="Raghuvanshi S."/>
            <person name="Mohanty A."/>
            <person name="Bharti A.K."/>
            <person name="Gaur A."/>
            <person name="Gupta V."/>
            <person name="Kumar D."/>
            <person name="Ravi V."/>
            <person name="Vij S."/>
            <person name="Kapur A."/>
            <person name="Khurana P."/>
            <person name="Khurana P."/>
            <person name="Khurana J.P."/>
            <person name="Tyagi A.K."/>
            <person name="Gaikwad K."/>
            <person name="Singh A."/>
            <person name="Dalal V."/>
            <person name="Srivastava S."/>
            <person name="Dixit A."/>
            <person name="Pal A.K."/>
            <person name="Ghazi I.A."/>
            <person name="Yadav M."/>
            <person name="Pandit A."/>
            <person name="Bhargava A."/>
            <person name="Sureshbabu K."/>
            <person name="Batra K."/>
            <person name="Sharma T.R."/>
            <person name="Mohapatra T."/>
            <person name="Singh N.K."/>
            <person name="Messing J."/>
            <person name="Nelson A.B."/>
            <person name="Fuks G."/>
            <person name="Kavchok S."/>
            <person name="Keizer G."/>
            <person name="Linton E."/>
            <person name="Llaca V."/>
            <person name="Song R."/>
            <person name="Tanyolac B."/>
            <person name="Young S."/>
            <person name="Ho-Il K."/>
            <person name="Hahn J.H."/>
            <person name="Sangsakoo G."/>
            <person name="Vanavichit A."/>
            <person name="de Mattos Luiz.A.T."/>
            <person name="Zimmer P.D."/>
            <person name="Malone G."/>
            <person name="Dellagostin O."/>
            <person name="de Oliveira A.C."/>
            <person name="Bevan M."/>
            <person name="Bancroft I."/>
            <person name="Minx P."/>
            <person name="Cordum H."/>
            <person name="Wilson R."/>
            <person name="Cheng Z."/>
            <person name="Jin W."/>
            <person name="Jiang J."/>
            <person name="Leong S.A."/>
            <person name="Iwama H."/>
            <person name="Gojobori T."/>
            <person name="Itoh T."/>
            <person name="Niimura Y."/>
            <person name="Fujii Y."/>
            <person name="Habara T."/>
            <person name="Sakai H."/>
            <person name="Sato Y."/>
            <person name="Wilson G."/>
            <person name="Kumar K."/>
            <person name="McCouch S."/>
            <person name="Juretic N."/>
            <person name="Hoen D."/>
            <person name="Wright S."/>
            <person name="Bruskiewich R."/>
            <person name="Bureau T."/>
            <person name="Miyao A."/>
            <person name="Hirochika H."/>
            <person name="Nishikawa T."/>
            <person name="Kadowaki K."/>
            <person name="Sugiura M."/>
            <person name="Burr B."/>
            <person name="Sasaki T."/>
        </authorList>
    </citation>
    <scope>NUCLEOTIDE SEQUENCE [LARGE SCALE GENOMIC DNA]</scope>
    <source>
        <strain evidence="2">cv. Nipponbare</strain>
    </source>
</reference>
<dbReference type="EMBL" id="AP014957">
    <property type="protein sequence ID" value="BAS71774.1"/>
    <property type="molecule type" value="Genomic_DNA"/>
</dbReference>
<accession>A0A0P0V1H3</accession>
<gene>
    <name evidence="1" type="ordered locus">Os01g0309966</name>
    <name evidence="1" type="ORF">OSNPB_010309966</name>
</gene>
<sequence>MCLSYYVSHESTQGRIWCIHHAGLYGQALKSVSICSSIRTSSGENPANSRKTGNGFLEKRKQRSINRLRTISSSIISGPFSSMQLFPAYTLATCKFP</sequence>
<reference evidence="1 2" key="2">
    <citation type="journal article" date="2013" name="Plant Cell Physiol.">
        <title>Rice Annotation Project Database (RAP-DB): an integrative and interactive database for rice genomics.</title>
        <authorList>
            <person name="Sakai H."/>
            <person name="Lee S.S."/>
            <person name="Tanaka T."/>
            <person name="Numa H."/>
            <person name="Kim J."/>
            <person name="Kawahara Y."/>
            <person name="Wakimoto H."/>
            <person name="Yang C.C."/>
            <person name="Iwamoto M."/>
            <person name="Abe T."/>
            <person name="Yamada Y."/>
            <person name="Muto A."/>
            <person name="Inokuchi H."/>
            <person name="Ikemura T."/>
            <person name="Matsumoto T."/>
            <person name="Sasaki T."/>
            <person name="Itoh T."/>
        </authorList>
    </citation>
    <scope>NUCLEOTIDE SEQUENCE [LARGE SCALE GENOMIC DNA]</scope>
    <source>
        <strain evidence="2">cv. Nipponbare</strain>
    </source>
</reference>
<dbReference type="InParanoid" id="A0A0P0V1H3"/>
<evidence type="ECO:0000313" key="2">
    <source>
        <dbReference type="Proteomes" id="UP000059680"/>
    </source>
</evidence>
<evidence type="ECO:0000313" key="1">
    <source>
        <dbReference type="EMBL" id="BAS71774.1"/>
    </source>
</evidence>
<name>A0A0P0V1H3_ORYSJ</name>
<dbReference type="AlphaFoldDB" id="A0A0P0V1H3"/>
<organism evidence="1 2">
    <name type="scientific">Oryza sativa subsp. japonica</name>
    <name type="common">Rice</name>
    <dbReference type="NCBI Taxonomy" id="39947"/>
    <lineage>
        <taxon>Eukaryota</taxon>
        <taxon>Viridiplantae</taxon>
        <taxon>Streptophyta</taxon>
        <taxon>Embryophyta</taxon>
        <taxon>Tracheophyta</taxon>
        <taxon>Spermatophyta</taxon>
        <taxon>Magnoliopsida</taxon>
        <taxon>Liliopsida</taxon>
        <taxon>Poales</taxon>
        <taxon>Poaceae</taxon>
        <taxon>BOP clade</taxon>
        <taxon>Oryzoideae</taxon>
        <taxon>Oryzeae</taxon>
        <taxon>Oryzinae</taxon>
        <taxon>Oryza</taxon>
        <taxon>Oryza sativa</taxon>
    </lineage>
</organism>
<dbReference type="SMR" id="A0A0P0V1H3"/>
<proteinExistence type="predicted"/>
<keyword evidence="2" id="KW-1185">Reference proteome</keyword>
<feature type="non-terminal residue" evidence="1">
    <location>
        <position position="1"/>
    </location>
</feature>
<reference evidence="1 2" key="3">
    <citation type="journal article" date="2013" name="Rice">
        <title>Improvement of the Oryza sativa Nipponbare reference genome using next generation sequence and optical map data.</title>
        <authorList>
            <person name="Kawahara Y."/>
            <person name="de la Bastide M."/>
            <person name="Hamilton J.P."/>
            <person name="Kanamori H."/>
            <person name="McCombie W.R."/>
            <person name="Ouyang S."/>
            <person name="Schwartz D.C."/>
            <person name="Tanaka T."/>
            <person name="Wu J."/>
            <person name="Zhou S."/>
            <person name="Childs K.L."/>
            <person name="Davidson R.M."/>
            <person name="Lin H."/>
            <person name="Quesada-Ocampo L."/>
            <person name="Vaillancourt B."/>
            <person name="Sakai H."/>
            <person name="Lee S.S."/>
            <person name="Kim J."/>
            <person name="Numa H."/>
            <person name="Itoh T."/>
            <person name="Buell C.R."/>
            <person name="Matsumoto T."/>
        </authorList>
    </citation>
    <scope>NUCLEOTIDE SEQUENCE [LARGE SCALE GENOMIC DNA]</scope>
    <source>
        <strain evidence="2">cv. Nipponbare</strain>
    </source>
</reference>
<protein>
    <submittedName>
        <fullName evidence="1">Os01g0309966 protein</fullName>
    </submittedName>
</protein>
<dbReference type="Proteomes" id="UP000059680">
    <property type="component" value="Chromosome 1"/>
</dbReference>
<dbReference type="Gramene" id="Os01t0309966-00">
    <property type="protein sequence ID" value="Os01t0309966-00"/>
    <property type="gene ID" value="Os01g0309966"/>
</dbReference>